<sequence>MVPAEHVKVFELLPGKRQETNLAMARFRRRIGYVPQEDVLHANLTVSAVVYAILNDLELFHRENRVVGPEQRPVM</sequence>
<dbReference type="EMBL" id="LSYV01000099">
    <property type="protein sequence ID" value="KXZ43194.1"/>
    <property type="molecule type" value="Genomic_DNA"/>
</dbReference>
<protein>
    <submittedName>
        <fullName evidence="1">Uncharacterized protein</fullName>
    </submittedName>
</protein>
<reference evidence="2" key="1">
    <citation type="journal article" date="2016" name="Nat. Commun.">
        <title>The Gonium pectorale genome demonstrates co-option of cell cycle regulation during the evolution of multicellularity.</title>
        <authorList>
            <person name="Hanschen E.R."/>
            <person name="Marriage T.N."/>
            <person name="Ferris P.J."/>
            <person name="Hamaji T."/>
            <person name="Toyoda A."/>
            <person name="Fujiyama A."/>
            <person name="Neme R."/>
            <person name="Noguchi H."/>
            <person name="Minakuchi Y."/>
            <person name="Suzuki M."/>
            <person name="Kawai-Toyooka H."/>
            <person name="Smith D.R."/>
            <person name="Sparks H."/>
            <person name="Anderson J."/>
            <person name="Bakaric R."/>
            <person name="Luria V."/>
            <person name="Karger A."/>
            <person name="Kirschner M.W."/>
            <person name="Durand P.M."/>
            <person name="Michod R.E."/>
            <person name="Nozaki H."/>
            <person name="Olson B.J."/>
        </authorList>
    </citation>
    <scope>NUCLEOTIDE SEQUENCE [LARGE SCALE GENOMIC DNA]</scope>
    <source>
        <strain evidence="2">NIES-2863</strain>
    </source>
</reference>
<proteinExistence type="predicted"/>
<dbReference type="AlphaFoldDB" id="A0A150G028"/>
<dbReference type="OrthoDB" id="66620at2759"/>
<organism evidence="1 2">
    <name type="scientific">Gonium pectorale</name>
    <name type="common">Green alga</name>
    <dbReference type="NCBI Taxonomy" id="33097"/>
    <lineage>
        <taxon>Eukaryota</taxon>
        <taxon>Viridiplantae</taxon>
        <taxon>Chlorophyta</taxon>
        <taxon>core chlorophytes</taxon>
        <taxon>Chlorophyceae</taxon>
        <taxon>CS clade</taxon>
        <taxon>Chlamydomonadales</taxon>
        <taxon>Volvocaceae</taxon>
        <taxon>Gonium</taxon>
    </lineage>
</organism>
<gene>
    <name evidence="1" type="ORF">GPECTOR_98g778</name>
</gene>
<accession>A0A150G028</accession>
<evidence type="ECO:0000313" key="1">
    <source>
        <dbReference type="EMBL" id="KXZ43194.1"/>
    </source>
</evidence>
<comment type="caution">
    <text evidence="1">The sequence shown here is derived from an EMBL/GenBank/DDBJ whole genome shotgun (WGS) entry which is preliminary data.</text>
</comment>
<name>A0A150G028_GONPE</name>
<dbReference type="Proteomes" id="UP000075714">
    <property type="component" value="Unassembled WGS sequence"/>
</dbReference>
<evidence type="ECO:0000313" key="2">
    <source>
        <dbReference type="Proteomes" id="UP000075714"/>
    </source>
</evidence>
<keyword evidence="2" id="KW-1185">Reference proteome</keyword>